<name>A0A849SME7_UNCEI</name>
<reference evidence="2 3" key="1">
    <citation type="submission" date="2020-04" db="EMBL/GenBank/DDBJ databases">
        <title>Metagenomic profiling of ammonia- and methane-oxidizing microorganisms in a Dutch drinking water treatment plant.</title>
        <authorList>
            <person name="Poghosyan L."/>
            <person name="Leucker S."/>
        </authorList>
    </citation>
    <scope>NUCLEOTIDE SEQUENCE [LARGE SCALE GENOMIC DNA]</scope>
    <source>
        <strain evidence="2">S-RSF-IL-03</strain>
    </source>
</reference>
<sequence>MSDTPQAPPVRLQSLELPGPAGVLEGLYQTREGVESAFAALVLHPHPLYGGTLHNKVVHRTATTLLAMGAAVLRFNFRGVGASAGRHDQGEGELEDARAAWSWLRARHPGARLWLAGFSFGSWVAARHAASDSSVERLALIAPPVGTQDFAMMRTATVDKLVLQGTADVTCPPEKLDAHYPTWSEPKRLIRIEGATHFFDRKLQELADALLAGWGAS</sequence>
<evidence type="ECO:0000313" key="2">
    <source>
        <dbReference type="EMBL" id="NOT33055.1"/>
    </source>
</evidence>
<proteinExistence type="predicted"/>
<dbReference type="PANTHER" id="PTHR42103">
    <property type="entry name" value="ALPHA/BETA-HYDROLASES SUPERFAMILY PROTEIN"/>
    <property type="match status" value="1"/>
</dbReference>
<evidence type="ECO:0000313" key="3">
    <source>
        <dbReference type="Proteomes" id="UP000580839"/>
    </source>
</evidence>
<keyword evidence="2" id="KW-0378">Hydrolase</keyword>
<dbReference type="Gene3D" id="3.40.50.1820">
    <property type="entry name" value="alpha/beta hydrolase"/>
    <property type="match status" value="1"/>
</dbReference>
<dbReference type="InterPro" id="IPR029058">
    <property type="entry name" value="AB_hydrolase_fold"/>
</dbReference>
<protein>
    <submittedName>
        <fullName evidence="2">Alpha/beta fold hydrolase</fullName>
    </submittedName>
</protein>
<dbReference type="SUPFAM" id="SSF53474">
    <property type="entry name" value="alpha/beta-Hydrolases"/>
    <property type="match status" value="1"/>
</dbReference>
<dbReference type="EMBL" id="JABFRW010000026">
    <property type="protein sequence ID" value="NOT33055.1"/>
    <property type="molecule type" value="Genomic_DNA"/>
</dbReference>
<dbReference type="Proteomes" id="UP000580839">
    <property type="component" value="Unassembled WGS sequence"/>
</dbReference>
<dbReference type="PANTHER" id="PTHR42103:SF2">
    <property type="entry name" value="AB HYDROLASE-1 DOMAIN-CONTAINING PROTEIN"/>
    <property type="match status" value="1"/>
</dbReference>
<evidence type="ECO:0000259" key="1">
    <source>
        <dbReference type="Pfam" id="PF12146"/>
    </source>
</evidence>
<dbReference type="InterPro" id="IPR022742">
    <property type="entry name" value="Hydrolase_4"/>
</dbReference>
<accession>A0A849SME7</accession>
<gene>
    <name evidence="2" type="ORF">HOP12_02680</name>
</gene>
<comment type="caution">
    <text evidence="2">The sequence shown here is derived from an EMBL/GenBank/DDBJ whole genome shotgun (WGS) entry which is preliminary data.</text>
</comment>
<feature type="domain" description="Serine aminopeptidase S33" evidence="1">
    <location>
        <begin position="50"/>
        <end position="148"/>
    </location>
</feature>
<dbReference type="Pfam" id="PF12146">
    <property type="entry name" value="Hydrolase_4"/>
    <property type="match status" value="1"/>
</dbReference>
<dbReference type="AlphaFoldDB" id="A0A849SME7"/>
<dbReference type="GO" id="GO:0016787">
    <property type="term" value="F:hydrolase activity"/>
    <property type="evidence" value="ECO:0007669"/>
    <property type="project" value="UniProtKB-KW"/>
</dbReference>
<organism evidence="2 3">
    <name type="scientific">Eiseniibacteriota bacterium</name>
    <dbReference type="NCBI Taxonomy" id="2212470"/>
    <lineage>
        <taxon>Bacteria</taxon>
        <taxon>Candidatus Eiseniibacteriota</taxon>
    </lineage>
</organism>